<dbReference type="PANTHER" id="PTHR15186:SF5">
    <property type="entry name" value="BNIP3, ISOFORM A"/>
    <property type="match status" value="1"/>
</dbReference>
<protein>
    <submittedName>
        <fullName evidence="11">Uncharacterized protein</fullName>
    </submittedName>
</protein>
<accession>A0A8J2LSF3</accession>
<evidence type="ECO:0000256" key="10">
    <source>
        <dbReference type="SAM" id="Phobius"/>
    </source>
</evidence>
<dbReference type="GO" id="GO:0005634">
    <property type="term" value="C:nucleus"/>
    <property type="evidence" value="ECO:0007669"/>
    <property type="project" value="TreeGrafter"/>
</dbReference>
<keyword evidence="6 10" id="KW-1133">Transmembrane helix</keyword>
<dbReference type="Proteomes" id="UP000708208">
    <property type="component" value="Unassembled WGS sequence"/>
</dbReference>
<dbReference type="GO" id="GO:0043065">
    <property type="term" value="P:positive regulation of apoptotic process"/>
    <property type="evidence" value="ECO:0007669"/>
    <property type="project" value="InterPro"/>
</dbReference>
<comment type="subcellular location">
    <subcellularLocation>
        <location evidence="1">Membrane</location>
        <topology evidence="1">Single-pass membrane protein</topology>
    </subcellularLocation>
    <subcellularLocation>
        <location evidence="2">Mitochondrion membrane</location>
    </subcellularLocation>
</comment>
<comment type="caution">
    <text evidence="11">The sequence shown here is derived from an EMBL/GenBank/DDBJ whole genome shotgun (WGS) entry which is preliminary data.</text>
</comment>
<evidence type="ECO:0000256" key="9">
    <source>
        <dbReference type="SAM" id="MobiDB-lite"/>
    </source>
</evidence>
<keyword evidence="4 10" id="KW-0812">Transmembrane</keyword>
<dbReference type="OrthoDB" id="5857140at2759"/>
<dbReference type="EMBL" id="CAJVCH010571175">
    <property type="protein sequence ID" value="CAG7836846.1"/>
    <property type="molecule type" value="Genomic_DNA"/>
</dbReference>
<evidence type="ECO:0000313" key="12">
    <source>
        <dbReference type="Proteomes" id="UP000708208"/>
    </source>
</evidence>
<dbReference type="AlphaFoldDB" id="A0A8J2LSF3"/>
<sequence length="199" mass="21723">MTSTPKSIGEESLSESWVDIGVNSGRVTPVAVPAVGLVNGSPIASVAFSGQLASHIGEEYLRLLKEAQRESNHSSARVSLASSLRGSRCESPKSPPNSPNTELSNEDEELKGIFINKESEGSKEWIINYWNARCDRPSKTEENGKNAKVGFRKTKIEGKSIFCKEMVYTLFLSNFLSLLLGAGIGLWISRRSAVISQYP</sequence>
<comment type="similarity">
    <text evidence="3">Belongs to the NIP3 family.</text>
</comment>
<gene>
    <name evidence="11" type="ORF">AFUS01_LOCUS46040</name>
</gene>
<keyword evidence="12" id="KW-1185">Reference proteome</keyword>
<dbReference type="GO" id="GO:0042802">
    <property type="term" value="F:identical protein binding"/>
    <property type="evidence" value="ECO:0007669"/>
    <property type="project" value="UniProtKB-ARBA"/>
</dbReference>
<dbReference type="InterPro" id="IPR010548">
    <property type="entry name" value="BNIP3"/>
</dbReference>
<evidence type="ECO:0000256" key="5">
    <source>
        <dbReference type="ARBA" id="ARBA00022703"/>
    </source>
</evidence>
<evidence type="ECO:0000256" key="1">
    <source>
        <dbReference type="ARBA" id="ARBA00004167"/>
    </source>
</evidence>
<evidence type="ECO:0000313" key="11">
    <source>
        <dbReference type="EMBL" id="CAG7836846.1"/>
    </source>
</evidence>
<evidence type="ECO:0000256" key="2">
    <source>
        <dbReference type="ARBA" id="ARBA00004325"/>
    </source>
</evidence>
<dbReference type="PANTHER" id="PTHR15186">
    <property type="entry name" value="RE48077P"/>
    <property type="match status" value="1"/>
</dbReference>
<keyword evidence="7" id="KW-0496">Mitochondrion</keyword>
<evidence type="ECO:0000256" key="8">
    <source>
        <dbReference type="ARBA" id="ARBA00023136"/>
    </source>
</evidence>
<feature type="region of interest" description="Disordered" evidence="9">
    <location>
        <begin position="74"/>
        <end position="106"/>
    </location>
</feature>
<evidence type="ECO:0000256" key="4">
    <source>
        <dbReference type="ARBA" id="ARBA00022692"/>
    </source>
</evidence>
<feature type="transmembrane region" description="Helical" evidence="10">
    <location>
        <begin position="166"/>
        <end position="188"/>
    </location>
</feature>
<name>A0A8J2LSF3_9HEXA</name>
<dbReference type="GO" id="GO:0005741">
    <property type="term" value="C:mitochondrial outer membrane"/>
    <property type="evidence" value="ECO:0007669"/>
    <property type="project" value="TreeGrafter"/>
</dbReference>
<keyword evidence="8 10" id="KW-0472">Membrane</keyword>
<organism evidence="11 12">
    <name type="scientific">Allacma fusca</name>
    <dbReference type="NCBI Taxonomy" id="39272"/>
    <lineage>
        <taxon>Eukaryota</taxon>
        <taxon>Metazoa</taxon>
        <taxon>Ecdysozoa</taxon>
        <taxon>Arthropoda</taxon>
        <taxon>Hexapoda</taxon>
        <taxon>Collembola</taxon>
        <taxon>Symphypleona</taxon>
        <taxon>Sminthuridae</taxon>
        <taxon>Allacma</taxon>
    </lineage>
</organism>
<reference evidence="11" key="1">
    <citation type="submission" date="2021-06" db="EMBL/GenBank/DDBJ databases">
        <authorList>
            <person name="Hodson N. C."/>
            <person name="Mongue J. A."/>
            <person name="Jaron S. K."/>
        </authorList>
    </citation>
    <scope>NUCLEOTIDE SEQUENCE</scope>
</reference>
<evidence type="ECO:0000256" key="7">
    <source>
        <dbReference type="ARBA" id="ARBA00023128"/>
    </source>
</evidence>
<evidence type="ECO:0000256" key="6">
    <source>
        <dbReference type="ARBA" id="ARBA00022989"/>
    </source>
</evidence>
<keyword evidence="5" id="KW-0053">Apoptosis</keyword>
<feature type="compositionally biased region" description="Low complexity" evidence="9">
    <location>
        <begin position="74"/>
        <end position="86"/>
    </location>
</feature>
<evidence type="ECO:0000256" key="3">
    <source>
        <dbReference type="ARBA" id="ARBA00007710"/>
    </source>
</evidence>
<dbReference type="GO" id="GO:0097345">
    <property type="term" value="P:mitochondrial outer membrane permeabilization"/>
    <property type="evidence" value="ECO:0007669"/>
    <property type="project" value="TreeGrafter"/>
</dbReference>
<proteinExistence type="inferred from homology"/>
<dbReference type="Pfam" id="PF06553">
    <property type="entry name" value="BNIP3"/>
    <property type="match status" value="1"/>
</dbReference>